<reference evidence="1 2" key="1">
    <citation type="journal article" date="2018" name="Nat. Biotechnol.">
        <title>A standardized bacterial taxonomy based on genome phylogeny substantially revises the tree of life.</title>
        <authorList>
            <person name="Parks D.H."/>
            <person name="Chuvochina M."/>
            <person name="Waite D.W."/>
            <person name="Rinke C."/>
            <person name="Skarshewski A."/>
            <person name="Chaumeil P.A."/>
            <person name="Hugenholtz P."/>
        </authorList>
    </citation>
    <scope>NUCLEOTIDE SEQUENCE [LARGE SCALE GENOMIC DNA]</scope>
    <source>
        <strain evidence="1">UBA9375</strain>
    </source>
</reference>
<dbReference type="InterPro" id="IPR010869">
    <property type="entry name" value="DUF1501"/>
</dbReference>
<dbReference type="Proteomes" id="UP000263642">
    <property type="component" value="Unassembled WGS sequence"/>
</dbReference>
<dbReference type="PANTHER" id="PTHR43737:SF1">
    <property type="entry name" value="DUF1501 DOMAIN-CONTAINING PROTEIN"/>
    <property type="match status" value="1"/>
</dbReference>
<protein>
    <submittedName>
        <fullName evidence="1">DUF1501 domain-containing protein</fullName>
    </submittedName>
</protein>
<dbReference type="Pfam" id="PF07394">
    <property type="entry name" value="DUF1501"/>
    <property type="match status" value="1"/>
</dbReference>
<name>A0A3D3QZK6_9PLAN</name>
<dbReference type="InterPro" id="IPR006311">
    <property type="entry name" value="TAT_signal"/>
</dbReference>
<sequence length="479" mass="53425">MFPQHQPVTRRQLLATSACGFGSLALNGMLNSARANSPSVSHQNPLAPQEPMFPPRAKRIIFIFMQGGPSQVDTFDYKPLLAKKDGEELEFKDSRKIAKTGGYGKEKVMQSLWKFRQYGETGHWVSDLFPEIGKQVDDLCFVHSMHTNGVAHGPSTLFLHTGTTNLIMPSVGSWVTYGLGTENENIPGFITISPSSSNGGPRNYSNAFLPSHYQGTALGRAAQPAKEARFNNVKNQQWSLTKQRQQLNLLQSLNQSQLQSNREDDELAAVVNSFELAFRMQQHAPGLTDLSGESKATFDMYGIGQPETDDFGRQCLLARRMAEAGTRYIQVNYADNGNTPRWDQHSKIQKHEIHAKASDKPVAGLIQDMKQRGLLEDTLIWWGGEFGRNPFKQGVDGRDHNPKGFTHFLCGAGVKAGFSYGATDEFGHEAVENKVHMHDMHATLLHLLGIDHERLTYRHAGRDFRLTDVEGRVVSELFS</sequence>
<dbReference type="PANTHER" id="PTHR43737">
    <property type="entry name" value="BLL7424 PROTEIN"/>
    <property type="match status" value="1"/>
</dbReference>
<gene>
    <name evidence="1" type="ORF">DIT97_02715</name>
</gene>
<evidence type="ECO:0000313" key="2">
    <source>
        <dbReference type="Proteomes" id="UP000263642"/>
    </source>
</evidence>
<proteinExistence type="predicted"/>
<organism evidence="1 2">
    <name type="scientific">Gimesia maris</name>
    <dbReference type="NCBI Taxonomy" id="122"/>
    <lineage>
        <taxon>Bacteria</taxon>
        <taxon>Pseudomonadati</taxon>
        <taxon>Planctomycetota</taxon>
        <taxon>Planctomycetia</taxon>
        <taxon>Planctomycetales</taxon>
        <taxon>Planctomycetaceae</taxon>
        <taxon>Gimesia</taxon>
    </lineage>
</organism>
<dbReference type="AlphaFoldDB" id="A0A3D3QZK6"/>
<accession>A0A3D3QZK6</accession>
<dbReference type="PROSITE" id="PS51318">
    <property type="entry name" value="TAT"/>
    <property type="match status" value="1"/>
</dbReference>
<dbReference type="InterPro" id="IPR017850">
    <property type="entry name" value="Alkaline_phosphatase_core_sf"/>
</dbReference>
<dbReference type="EMBL" id="DQAY01000020">
    <property type="protein sequence ID" value="HCO22021.1"/>
    <property type="molecule type" value="Genomic_DNA"/>
</dbReference>
<dbReference type="SUPFAM" id="SSF53649">
    <property type="entry name" value="Alkaline phosphatase-like"/>
    <property type="match status" value="1"/>
</dbReference>
<evidence type="ECO:0000313" key="1">
    <source>
        <dbReference type="EMBL" id="HCO22021.1"/>
    </source>
</evidence>
<comment type="caution">
    <text evidence="1">The sequence shown here is derived from an EMBL/GenBank/DDBJ whole genome shotgun (WGS) entry which is preliminary data.</text>
</comment>